<gene>
    <name evidence="1" type="ORF">BDY19DRAFT_548617</name>
</gene>
<dbReference type="Proteomes" id="UP001055072">
    <property type="component" value="Unassembled WGS sequence"/>
</dbReference>
<organism evidence="1 2">
    <name type="scientific">Irpex rosettiformis</name>
    <dbReference type="NCBI Taxonomy" id="378272"/>
    <lineage>
        <taxon>Eukaryota</taxon>
        <taxon>Fungi</taxon>
        <taxon>Dikarya</taxon>
        <taxon>Basidiomycota</taxon>
        <taxon>Agaricomycotina</taxon>
        <taxon>Agaricomycetes</taxon>
        <taxon>Polyporales</taxon>
        <taxon>Irpicaceae</taxon>
        <taxon>Irpex</taxon>
    </lineage>
</organism>
<protein>
    <submittedName>
        <fullName evidence="1">TPR-like protein</fullName>
    </submittedName>
</protein>
<comment type="caution">
    <text evidence="1">The sequence shown here is derived from an EMBL/GenBank/DDBJ whole genome shotgun (WGS) entry which is preliminary data.</text>
</comment>
<name>A0ACB8TQC0_9APHY</name>
<evidence type="ECO:0000313" key="1">
    <source>
        <dbReference type="EMBL" id="KAI0084252.1"/>
    </source>
</evidence>
<dbReference type="EMBL" id="MU274945">
    <property type="protein sequence ID" value="KAI0084252.1"/>
    <property type="molecule type" value="Genomic_DNA"/>
</dbReference>
<reference evidence="1" key="1">
    <citation type="journal article" date="2021" name="Environ. Microbiol.">
        <title>Gene family expansions and transcriptome signatures uncover fungal adaptations to wood decay.</title>
        <authorList>
            <person name="Hage H."/>
            <person name="Miyauchi S."/>
            <person name="Viragh M."/>
            <person name="Drula E."/>
            <person name="Min B."/>
            <person name="Chaduli D."/>
            <person name="Navarro D."/>
            <person name="Favel A."/>
            <person name="Norest M."/>
            <person name="Lesage-Meessen L."/>
            <person name="Balint B."/>
            <person name="Merenyi Z."/>
            <person name="de Eugenio L."/>
            <person name="Morin E."/>
            <person name="Martinez A.T."/>
            <person name="Baldrian P."/>
            <person name="Stursova M."/>
            <person name="Martinez M.J."/>
            <person name="Novotny C."/>
            <person name="Magnuson J.K."/>
            <person name="Spatafora J.W."/>
            <person name="Maurice S."/>
            <person name="Pangilinan J."/>
            <person name="Andreopoulos W."/>
            <person name="LaButti K."/>
            <person name="Hundley H."/>
            <person name="Na H."/>
            <person name="Kuo A."/>
            <person name="Barry K."/>
            <person name="Lipzen A."/>
            <person name="Henrissat B."/>
            <person name="Riley R."/>
            <person name="Ahrendt S."/>
            <person name="Nagy L.G."/>
            <person name="Grigoriev I.V."/>
            <person name="Martin F."/>
            <person name="Rosso M.N."/>
        </authorList>
    </citation>
    <scope>NUCLEOTIDE SEQUENCE</scope>
    <source>
        <strain evidence="1">CBS 384.51</strain>
    </source>
</reference>
<accession>A0ACB8TQC0</accession>
<proteinExistence type="predicted"/>
<keyword evidence="2" id="KW-1185">Reference proteome</keyword>
<evidence type="ECO:0000313" key="2">
    <source>
        <dbReference type="Proteomes" id="UP001055072"/>
    </source>
</evidence>
<sequence length="1321" mass="145440">MSASDSAEPHPPASAESSIATSSIPNFSNLPLHTQMRIAAECAYKQYETRGDMDALETSIQCYRVAMDATEDDHPEKIDIISNLGVVLSTRFECVGEHQDMEEVIFLRQLADALTPDNSPDKPSLLSNLAVSIISRFEREGRVEDLEEAIGVWTHAVELVPDGHVDKPGLLNNLGSSHARRFEQLGKLEDLESAVAFHARAVELTPDGHPDKPSLLSNYGSSYRTRCEQLGKLEDLEGAIALHARAVDLAPDGHPHKPSWLNNYGSSHQTRFEQLGKLEDLESAIRLHARAVELTPDGHPDKPSLLDSSGNSHLIRFEQLGKLEDLESAIGLHARAVELTPDGYPDKPSLLSNSGNSLKTRFRQLGKLEDLENAISLHARAVELIPDGHPDKPSRLNNSGNSHPTRFEQLGKLEDLDSAITLHARAVELTPDGHPDKPSRLNNSGNSHLTRFEQLGKLEDLESAIGLHACAVELTPDDHPHKPSWLSNSGNSYLTRFEQLGKLEDLENAISLHTRAVELTPDGHPDKPSWLNNSGNSHQTRFERLGLIEDLESAIKLNACAAELAPDGHPSKPGWLNNLAGSLVRRYKRTRDLKDLEKAIAHQSRAADLTPDGHPDKPSRLNNLGTMLQTKFEQSGSLDDLDKAITHHINAVSLTPEGHPNKPGWLHNLSNSLRKRFNRAGNVPDLEEAIRCSTCSVELLPKSHAERASMLRLLGLLFDTHLRSPHSQADDATHAMEAFLEAMQHQNSHPLERLRACGQYAILLSEFPHLFTTPPRLTLLDAYKYALGLIPRCIWLGNNVRGRYASKELPAIGEVVNNAVTTAISAGEYGLALEWLETGRAVVWSQVLQLRTPLDDLQRLHPRLADDLYHVSQVLQHAATSPSSSLPPSTVSRKTQPSFEGQAQSSHTYALEYEKLITQIRELDGFKDFLLPKTLPQLTGACAYGPVVVINVHESRSDALILHGVGDVVFVPLPDLPLSRATDIQSQLWDLLRAKRLLNRSRGEIQDEDSDERGGRVTAMDPPDMMRKILADLWNWIVKPIMDVVLTLVPSVSQPSTTLPHITWCPTGPLAFLPLHAAGIYPKHESTNTHSQTIMDVAVSSYTPTLEALVKPRTKVTAGDTEYPKALVVSQPATPNCDPIPNTRTEAEIITSLIGQSTHLDDTGGTVQAVLEGMAMHDWVHLACHGVQNRTDPTNSAFALYDGRLTLSMLISQHLPNADLAVLSACQTATGDEKLSEEAVHLAAGMLNVGYKSVIGTMWSISDYIAPEVMREFYTVMAEQVKAGGELQPAYALHEAMKALRSKPGRTNEFLRWVPFVHFGL</sequence>